<gene>
    <name evidence="10" type="ORF">GA0070618_5235</name>
</gene>
<comment type="function">
    <text evidence="8">Ferredoxins are iron-sulfur proteins that transfer electrons in a wide variety of metabolic reactions.</text>
</comment>
<evidence type="ECO:0000256" key="8">
    <source>
        <dbReference type="RuleBase" id="RU368020"/>
    </source>
</evidence>
<evidence type="ECO:0000256" key="9">
    <source>
        <dbReference type="SAM" id="MobiDB-lite"/>
    </source>
</evidence>
<dbReference type="GO" id="GO:0009055">
    <property type="term" value="F:electron transfer activity"/>
    <property type="evidence" value="ECO:0007669"/>
    <property type="project" value="UniProtKB-UniRule"/>
</dbReference>
<name>A0A1C4ZHH3_MICEC</name>
<evidence type="ECO:0000256" key="7">
    <source>
        <dbReference type="ARBA" id="ARBA00023291"/>
    </source>
</evidence>
<dbReference type="RefSeq" id="WP_338063372.1">
    <property type="nucleotide sequence ID" value="NZ_NGNT01000028.1"/>
</dbReference>
<dbReference type="GO" id="GO:0005506">
    <property type="term" value="F:iron ion binding"/>
    <property type="evidence" value="ECO:0007669"/>
    <property type="project" value="UniProtKB-UniRule"/>
</dbReference>
<evidence type="ECO:0000256" key="4">
    <source>
        <dbReference type="ARBA" id="ARBA00022982"/>
    </source>
</evidence>
<protein>
    <recommendedName>
        <fullName evidence="8">Ferredoxin</fullName>
    </recommendedName>
</protein>
<sequence>MDVERCVGSGMCVLTAGEVFDQRPGDGKVVVLTPEPPADVWDCVREAVDRCPVAAIAVSTDRRPPHRGRENPGRRGEESFTSDEVCGKPTLPATPNI</sequence>
<reference evidence="11" key="1">
    <citation type="submission" date="2016-06" db="EMBL/GenBank/DDBJ databases">
        <authorList>
            <person name="Varghese N."/>
            <person name="Submissions Spin"/>
        </authorList>
    </citation>
    <scope>NUCLEOTIDE SEQUENCE [LARGE SCALE GENOMIC DNA]</scope>
    <source>
        <strain evidence="11">DSM 43816</strain>
    </source>
</reference>
<dbReference type="Pfam" id="PF13370">
    <property type="entry name" value="Fer4_13"/>
    <property type="match status" value="1"/>
</dbReference>
<dbReference type="EMBL" id="LT607413">
    <property type="protein sequence ID" value="SCF32231.1"/>
    <property type="molecule type" value="Genomic_DNA"/>
</dbReference>
<dbReference type="GO" id="GO:0051538">
    <property type="term" value="F:3 iron, 4 sulfur cluster binding"/>
    <property type="evidence" value="ECO:0007669"/>
    <property type="project" value="UniProtKB-KW"/>
</dbReference>
<keyword evidence="6 8" id="KW-0411">Iron-sulfur</keyword>
<keyword evidence="3 8" id="KW-0479">Metal-binding</keyword>
<evidence type="ECO:0000256" key="6">
    <source>
        <dbReference type="ARBA" id="ARBA00023014"/>
    </source>
</evidence>
<keyword evidence="5 8" id="KW-0408">Iron</keyword>
<dbReference type="InParanoid" id="A0A1C4ZHH3"/>
<dbReference type="Proteomes" id="UP000198253">
    <property type="component" value="Chromosome I"/>
</dbReference>
<keyword evidence="11" id="KW-1185">Reference proteome</keyword>
<keyword evidence="2 8" id="KW-0813">Transport</keyword>
<proteinExistence type="predicted"/>
<evidence type="ECO:0000313" key="10">
    <source>
        <dbReference type="EMBL" id="SCF32231.1"/>
    </source>
</evidence>
<comment type="cofactor">
    <cofactor evidence="1">
        <name>[3Fe-4S] cluster</name>
        <dbReference type="ChEBI" id="CHEBI:21137"/>
    </cofactor>
</comment>
<dbReference type="SUPFAM" id="SSF54862">
    <property type="entry name" value="4Fe-4S ferredoxins"/>
    <property type="match status" value="1"/>
</dbReference>
<dbReference type="Gene3D" id="3.30.70.20">
    <property type="match status" value="1"/>
</dbReference>
<organism evidence="10 11">
    <name type="scientific">Micromonospora echinospora</name>
    <name type="common">Micromonospora purpurea</name>
    <dbReference type="NCBI Taxonomy" id="1877"/>
    <lineage>
        <taxon>Bacteria</taxon>
        <taxon>Bacillati</taxon>
        <taxon>Actinomycetota</taxon>
        <taxon>Actinomycetes</taxon>
        <taxon>Micromonosporales</taxon>
        <taxon>Micromonosporaceae</taxon>
        <taxon>Micromonospora</taxon>
    </lineage>
</organism>
<feature type="compositionally biased region" description="Basic and acidic residues" evidence="9">
    <location>
        <begin position="60"/>
        <end position="78"/>
    </location>
</feature>
<dbReference type="AlphaFoldDB" id="A0A1C4ZHH3"/>
<dbReference type="InterPro" id="IPR051269">
    <property type="entry name" value="Fe-S_cluster_ET"/>
</dbReference>
<evidence type="ECO:0000313" key="11">
    <source>
        <dbReference type="Proteomes" id="UP000198253"/>
    </source>
</evidence>
<dbReference type="InterPro" id="IPR001080">
    <property type="entry name" value="3Fe4S_ferredoxin"/>
</dbReference>
<accession>A0A1C4ZHH3</accession>
<feature type="region of interest" description="Disordered" evidence="9">
    <location>
        <begin position="60"/>
        <end position="97"/>
    </location>
</feature>
<evidence type="ECO:0000256" key="3">
    <source>
        <dbReference type="ARBA" id="ARBA00022723"/>
    </source>
</evidence>
<evidence type="ECO:0000256" key="5">
    <source>
        <dbReference type="ARBA" id="ARBA00023004"/>
    </source>
</evidence>
<dbReference type="PRINTS" id="PR00352">
    <property type="entry name" value="3FE4SFRDOXIN"/>
</dbReference>
<keyword evidence="7" id="KW-0003">3Fe-4S</keyword>
<dbReference type="PANTHER" id="PTHR36923:SF3">
    <property type="entry name" value="FERREDOXIN"/>
    <property type="match status" value="1"/>
</dbReference>
<evidence type="ECO:0000256" key="2">
    <source>
        <dbReference type="ARBA" id="ARBA00022448"/>
    </source>
</evidence>
<keyword evidence="4 8" id="KW-0249">Electron transport</keyword>
<dbReference type="PANTHER" id="PTHR36923">
    <property type="entry name" value="FERREDOXIN"/>
    <property type="match status" value="1"/>
</dbReference>
<evidence type="ECO:0000256" key="1">
    <source>
        <dbReference type="ARBA" id="ARBA00001927"/>
    </source>
</evidence>